<evidence type="ECO:0000313" key="1">
    <source>
        <dbReference type="EMBL" id="RPD61336.1"/>
    </source>
</evidence>
<dbReference type="Proteomes" id="UP000313359">
    <property type="component" value="Unassembled WGS sequence"/>
</dbReference>
<protein>
    <submittedName>
        <fullName evidence="1">Uncharacterized protein</fullName>
    </submittedName>
</protein>
<reference evidence="1" key="1">
    <citation type="journal article" date="2018" name="Genome Biol. Evol.">
        <title>Genomics and development of Lentinus tigrinus, a white-rot wood-decaying mushroom with dimorphic fruiting bodies.</title>
        <authorList>
            <person name="Wu B."/>
            <person name="Xu Z."/>
            <person name="Knudson A."/>
            <person name="Carlson A."/>
            <person name="Chen N."/>
            <person name="Kovaka S."/>
            <person name="LaButti K."/>
            <person name="Lipzen A."/>
            <person name="Pennachio C."/>
            <person name="Riley R."/>
            <person name="Schakwitz W."/>
            <person name="Umezawa K."/>
            <person name="Ohm R.A."/>
            <person name="Grigoriev I.V."/>
            <person name="Nagy L.G."/>
            <person name="Gibbons J."/>
            <person name="Hibbett D."/>
        </authorList>
    </citation>
    <scope>NUCLEOTIDE SEQUENCE [LARGE SCALE GENOMIC DNA]</scope>
    <source>
        <strain evidence="1">ALCF2SS1-6</strain>
    </source>
</reference>
<accession>A0A5C2SIU1</accession>
<evidence type="ECO:0000313" key="2">
    <source>
        <dbReference type="Proteomes" id="UP000313359"/>
    </source>
</evidence>
<organism evidence="1 2">
    <name type="scientific">Lentinus tigrinus ALCF2SS1-6</name>
    <dbReference type="NCBI Taxonomy" id="1328759"/>
    <lineage>
        <taxon>Eukaryota</taxon>
        <taxon>Fungi</taxon>
        <taxon>Dikarya</taxon>
        <taxon>Basidiomycota</taxon>
        <taxon>Agaricomycotina</taxon>
        <taxon>Agaricomycetes</taxon>
        <taxon>Polyporales</taxon>
        <taxon>Polyporaceae</taxon>
        <taxon>Lentinus</taxon>
    </lineage>
</organism>
<name>A0A5C2SIU1_9APHY</name>
<sequence length="97" mass="11043">MLGPIRPLTNLILLRSFSGAVPRVMSTIVAVAMSLENPQPALRSRGCGHVVDMRSKQASPSRPQISDSERAKSIWRRPPNILKEFWRIPSTRRFRTY</sequence>
<gene>
    <name evidence="1" type="ORF">L227DRAFT_65813</name>
</gene>
<dbReference type="AlphaFoldDB" id="A0A5C2SIU1"/>
<keyword evidence="2" id="KW-1185">Reference proteome</keyword>
<proteinExistence type="predicted"/>
<dbReference type="EMBL" id="ML122262">
    <property type="protein sequence ID" value="RPD61336.1"/>
    <property type="molecule type" value="Genomic_DNA"/>
</dbReference>